<dbReference type="EMBL" id="KN663047">
    <property type="protein sequence ID" value="KHN12523.1"/>
    <property type="molecule type" value="Genomic_DNA"/>
</dbReference>
<dbReference type="AlphaFoldDB" id="A0A0B2PXP5"/>
<gene>
    <name evidence="2" type="ORF">glysoja_035330</name>
</gene>
<organism evidence="2">
    <name type="scientific">Glycine soja</name>
    <name type="common">Wild soybean</name>
    <dbReference type="NCBI Taxonomy" id="3848"/>
    <lineage>
        <taxon>Eukaryota</taxon>
        <taxon>Viridiplantae</taxon>
        <taxon>Streptophyta</taxon>
        <taxon>Embryophyta</taxon>
        <taxon>Tracheophyta</taxon>
        <taxon>Spermatophyta</taxon>
        <taxon>Magnoliopsida</taxon>
        <taxon>eudicotyledons</taxon>
        <taxon>Gunneridae</taxon>
        <taxon>Pentapetalae</taxon>
        <taxon>rosids</taxon>
        <taxon>fabids</taxon>
        <taxon>Fabales</taxon>
        <taxon>Fabaceae</taxon>
        <taxon>Papilionoideae</taxon>
        <taxon>50 kb inversion clade</taxon>
        <taxon>NPAAA clade</taxon>
        <taxon>indigoferoid/millettioid clade</taxon>
        <taxon>Phaseoleae</taxon>
        <taxon>Glycine</taxon>
        <taxon>Glycine subgen. Soja</taxon>
    </lineage>
</organism>
<proteinExistence type="predicted"/>
<dbReference type="PANTHER" id="PTHR33116">
    <property type="entry name" value="REVERSE TRANSCRIPTASE ZINC-BINDING DOMAIN-CONTAINING PROTEIN-RELATED-RELATED"/>
    <property type="match status" value="1"/>
</dbReference>
<dbReference type="PANTHER" id="PTHR33116:SF78">
    <property type="entry name" value="OS12G0587133 PROTEIN"/>
    <property type="match status" value="1"/>
</dbReference>
<keyword evidence="1" id="KW-0472">Membrane</keyword>
<keyword evidence="1" id="KW-0812">Transmembrane</keyword>
<feature type="non-terminal residue" evidence="2">
    <location>
        <position position="67"/>
    </location>
</feature>
<accession>A0A0B2PXP5</accession>
<feature type="transmembrane region" description="Helical" evidence="1">
    <location>
        <begin position="45"/>
        <end position="65"/>
    </location>
</feature>
<sequence>MPFLYLGIPIGANPRRSELWDPIIRKCKRKLAKWKQRHISFGGRVTLINAVLKSILIYFFSFFRIPT</sequence>
<protein>
    <submittedName>
        <fullName evidence="2">Uncharacterized protein</fullName>
    </submittedName>
</protein>
<keyword evidence="1" id="KW-1133">Transmembrane helix</keyword>
<dbReference type="Proteomes" id="UP000053555">
    <property type="component" value="Unassembled WGS sequence"/>
</dbReference>
<reference evidence="2" key="1">
    <citation type="submission" date="2014-07" db="EMBL/GenBank/DDBJ databases">
        <title>Identification of a novel salt tolerance gene in wild soybean by whole-genome sequencing.</title>
        <authorList>
            <person name="Lam H.-M."/>
            <person name="Qi X."/>
            <person name="Li M.-W."/>
            <person name="Liu X."/>
            <person name="Xie M."/>
            <person name="Ni M."/>
            <person name="Xu X."/>
        </authorList>
    </citation>
    <scope>NUCLEOTIDE SEQUENCE [LARGE SCALE GENOMIC DNA]</scope>
    <source>
        <tissue evidence="2">Root</tissue>
    </source>
</reference>
<evidence type="ECO:0000313" key="2">
    <source>
        <dbReference type="EMBL" id="KHN12523.1"/>
    </source>
</evidence>
<evidence type="ECO:0000256" key="1">
    <source>
        <dbReference type="SAM" id="Phobius"/>
    </source>
</evidence>
<name>A0A0B2PXP5_GLYSO</name>